<dbReference type="PANTHER" id="PTHR43133">
    <property type="entry name" value="RNA POLYMERASE ECF-TYPE SIGMA FACTO"/>
    <property type="match status" value="1"/>
</dbReference>
<dbReference type="GO" id="GO:0003677">
    <property type="term" value="F:DNA binding"/>
    <property type="evidence" value="ECO:0007669"/>
    <property type="project" value="InterPro"/>
</dbReference>
<dbReference type="SUPFAM" id="SSF88659">
    <property type="entry name" value="Sigma3 and sigma4 domains of RNA polymerase sigma factors"/>
    <property type="match status" value="1"/>
</dbReference>
<keyword evidence="2" id="KW-0805">Transcription regulation</keyword>
<organism evidence="7 8">
    <name type="scientific">Parerythrobacter jejuensis</name>
    <dbReference type="NCBI Taxonomy" id="795812"/>
    <lineage>
        <taxon>Bacteria</taxon>
        <taxon>Pseudomonadati</taxon>
        <taxon>Pseudomonadota</taxon>
        <taxon>Alphaproteobacteria</taxon>
        <taxon>Sphingomonadales</taxon>
        <taxon>Erythrobacteraceae</taxon>
        <taxon>Parerythrobacter</taxon>
    </lineage>
</organism>
<comment type="similarity">
    <text evidence="1">Belongs to the sigma-70 factor family. ECF subfamily.</text>
</comment>
<dbReference type="InterPro" id="IPR013324">
    <property type="entry name" value="RNA_pol_sigma_r3/r4-like"/>
</dbReference>
<keyword evidence="4" id="KW-0804">Transcription</keyword>
<evidence type="ECO:0000256" key="3">
    <source>
        <dbReference type="ARBA" id="ARBA00023082"/>
    </source>
</evidence>
<dbReference type="InterPro" id="IPR013325">
    <property type="entry name" value="RNA_pol_sigma_r2"/>
</dbReference>
<dbReference type="EMBL" id="WTYE01000001">
    <property type="protein sequence ID" value="MXP31525.1"/>
    <property type="molecule type" value="Genomic_DNA"/>
</dbReference>
<dbReference type="GO" id="GO:0016987">
    <property type="term" value="F:sigma factor activity"/>
    <property type="evidence" value="ECO:0007669"/>
    <property type="project" value="UniProtKB-KW"/>
</dbReference>
<dbReference type="InterPro" id="IPR014284">
    <property type="entry name" value="RNA_pol_sigma-70_dom"/>
</dbReference>
<sequence length="175" mass="19297">MIRLAGGDRSALGEIYTATHAKLFGICLRILNDRKEAEDALQDVYLTLWRRADRYDPSSGSPISWLAIFARNRAVDRLRTGKVRKGAVPVEEASDVADVQPRADALLEDAEQSARIHHCLGALEEPTQSSIRSAFLEGQTYAELSESTDTPLGTMKSRIRRGLAKLKACLETDPS</sequence>
<evidence type="ECO:0000313" key="8">
    <source>
        <dbReference type="Proteomes" id="UP000446786"/>
    </source>
</evidence>
<dbReference type="InterPro" id="IPR039425">
    <property type="entry name" value="RNA_pol_sigma-70-like"/>
</dbReference>
<dbReference type="Gene3D" id="1.10.1740.10">
    <property type="match status" value="1"/>
</dbReference>
<dbReference type="NCBIfam" id="TIGR02937">
    <property type="entry name" value="sigma70-ECF"/>
    <property type="match status" value="1"/>
</dbReference>
<evidence type="ECO:0000259" key="5">
    <source>
        <dbReference type="Pfam" id="PF04542"/>
    </source>
</evidence>
<dbReference type="PANTHER" id="PTHR43133:SF62">
    <property type="entry name" value="RNA POLYMERASE SIGMA FACTOR SIGZ"/>
    <property type="match status" value="1"/>
</dbReference>
<accession>A0A845ARI9</accession>
<dbReference type="InterPro" id="IPR036388">
    <property type="entry name" value="WH-like_DNA-bd_sf"/>
</dbReference>
<dbReference type="AlphaFoldDB" id="A0A845ARI9"/>
<keyword evidence="8" id="KW-1185">Reference proteome</keyword>
<protein>
    <submittedName>
        <fullName evidence="7">Sigma-70 family RNA polymerase sigma factor</fullName>
    </submittedName>
</protein>
<dbReference type="GO" id="GO:0006352">
    <property type="term" value="P:DNA-templated transcription initiation"/>
    <property type="evidence" value="ECO:0007669"/>
    <property type="project" value="InterPro"/>
</dbReference>
<comment type="caution">
    <text evidence="7">The sequence shown here is derived from an EMBL/GenBank/DDBJ whole genome shotgun (WGS) entry which is preliminary data.</text>
</comment>
<gene>
    <name evidence="7" type="ORF">GRI94_06790</name>
</gene>
<dbReference type="Pfam" id="PF08281">
    <property type="entry name" value="Sigma70_r4_2"/>
    <property type="match status" value="1"/>
</dbReference>
<name>A0A845ARI9_9SPHN</name>
<evidence type="ECO:0000256" key="4">
    <source>
        <dbReference type="ARBA" id="ARBA00023163"/>
    </source>
</evidence>
<reference evidence="7 8" key="1">
    <citation type="submission" date="2019-12" db="EMBL/GenBank/DDBJ databases">
        <title>Genomic-based taxomic classification of the family Erythrobacteraceae.</title>
        <authorList>
            <person name="Xu L."/>
        </authorList>
    </citation>
    <scope>NUCLEOTIDE SEQUENCE [LARGE SCALE GENOMIC DNA]</scope>
    <source>
        <strain evidence="7 8">JCM 16677</strain>
    </source>
</reference>
<proteinExistence type="inferred from homology"/>
<dbReference type="OrthoDB" id="9784272at2"/>
<evidence type="ECO:0000313" key="7">
    <source>
        <dbReference type="EMBL" id="MXP31525.1"/>
    </source>
</evidence>
<keyword evidence="3" id="KW-0731">Sigma factor</keyword>
<dbReference type="InterPro" id="IPR007627">
    <property type="entry name" value="RNA_pol_sigma70_r2"/>
</dbReference>
<dbReference type="InterPro" id="IPR013249">
    <property type="entry name" value="RNA_pol_sigma70_r4_t2"/>
</dbReference>
<evidence type="ECO:0000256" key="1">
    <source>
        <dbReference type="ARBA" id="ARBA00010641"/>
    </source>
</evidence>
<dbReference type="Pfam" id="PF04542">
    <property type="entry name" value="Sigma70_r2"/>
    <property type="match status" value="1"/>
</dbReference>
<evidence type="ECO:0000256" key="2">
    <source>
        <dbReference type="ARBA" id="ARBA00023015"/>
    </source>
</evidence>
<dbReference type="SUPFAM" id="SSF88946">
    <property type="entry name" value="Sigma2 domain of RNA polymerase sigma factors"/>
    <property type="match status" value="1"/>
</dbReference>
<evidence type="ECO:0000259" key="6">
    <source>
        <dbReference type="Pfam" id="PF08281"/>
    </source>
</evidence>
<feature type="domain" description="RNA polymerase sigma factor 70 region 4 type 2" evidence="6">
    <location>
        <begin position="115"/>
        <end position="166"/>
    </location>
</feature>
<dbReference type="Proteomes" id="UP000446786">
    <property type="component" value="Unassembled WGS sequence"/>
</dbReference>
<dbReference type="Gene3D" id="1.10.10.10">
    <property type="entry name" value="Winged helix-like DNA-binding domain superfamily/Winged helix DNA-binding domain"/>
    <property type="match status" value="1"/>
</dbReference>
<feature type="domain" description="RNA polymerase sigma-70 region 2" evidence="5">
    <location>
        <begin position="16"/>
        <end position="80"/>
    </location>
</feature>